<dbReference type="RefSeq" id="YP_009362813.1">
    <property type="nucleotide sequence ID" value="NC_034625.1"/>
</dbReference>
<sequence>MTIVVIIDKEVENLECIKEGGRDLYDDFIGVLSDYEIVNEYAVNVSDETWGKIRDDSIKRLFLDESDEQSSSQNEFKYYLKNANYVFVYKDGKYKLCLPIND</sequence>
<name>A0A1X9SJU6_9VIRU</name>
<keyword evidence="2" id="KW-1185">Reference proteome</keyword>
<dbReference type="EMBL" id="KY744230">
    <property type="protein sequence ID" value="ARQ96496.1"/>
    <property type="molecule type" value="Genomic_DNA"/>
</dbReference>
<evidence type="ECO:0000313" key="1">
    <source>
        <dbReference type="EMBL" id="ARQ96496.1"/>
    </source>
</evidence>
<dbReference type="KEGG" id="vg:32878717"/>
<organism evidence="1 2">
    <name type="scientific">Sulfolobus islandicus rod-shaped virus 10</name>
    <dbReference type="NCBI Taxonomy" id="1983545"/>
    <lineage>
        <taxon>Viruses</taxon>
        <taxon>Adnaviria</taxon>
        <taxon>Zilligvirae</taxon>
        <taxon>Taleaviricota</taxon>
        <taxon>Tokiviricetes</taxon>
        <taxon>Ligamenvirales</taxon>
        <taxon>Rudiviridae</taxon>
        <taxon>Usarudivirus</taxon>
        <taxon>Usarudivirus acidum</taxon>
        <taxon>Usarudivirus SIRV10</taxon>
    </lineage>
</organism>
<accession>A0A1X9SJU6</accession>
<evidence type="ECO:0000313" key="2">
    <source>
        <dbReference type="Proteomes" id="UP000203064"/>
    </source>
</evidence>
<reference evidence="1 2" key="1">
    <citation type="journal article" date="2017" name="Viruses">
        <title>Differentiation and structure in Sulfolobus islandicus rod-shaped virus populations.</title>
        <authorList>
            <person name="Bautista M.A."/>
            <person name="Black J.A."/>
            <person name="Youngblut N.D."/>
            <person name="Whitaker R.J."/>
        </authorList>
    </citation>
    <scope>NUCLEOTIDE SEQUENCE [LARGE SCALE GENOMIC DNA]</scope>
</reference>
<dbReference type="Proteomes" id="UP000203064">
    <property type="component" value="Segment"/>
</dbReference>
<protein>
    <submittedName>
        <fullName evidence="1">Uncharacterized protein</fullName>
    </submittedName>
</protein>
<dbReference type="GeneID" id="32878717"/>
<proteinExistence type="predicted"/>